<sequence length="63" mass="7230">MESRMLDICLPPYLPTNMAAQYPINLYENKHHHLATRLPGNDGLLDDYLTAYLPIDLLTCLNE</sequence>
<proteinExistence type="predicted"/>
<dbReference type="EMBL" id="JAEVHI010000001">
    <property type="protein sequence ID" value="KAG5304597.1"/>
    <property type="molecule type" value="Genomic_DNA"/>
</dbReference>
<evidence type="ECO:0000313" key="1">
    <source>
        <dbReference type="EMBL" id="KAG5304597.1"/>
    </source>
</evidence>
<organism evidence="1 2">
    <name type="scientific">Ajellomyces capsulatus</name>
    <name type="common">Darling's disease fungus</name>
    <name type="synonym">Histoplasma capsulatum</name>
    <dbReference type="NCBI Taxonomy" id="5037"/>
    <lineage>
        <taxon>Eukaryota</taxon>
        <taxon>Fungi</taxon>
        <taxon>Dikarya</taxon>
        <taxon>Ascomycota</taxon>
        <taxon>Pezizomycotina</taxon>
        <taxon>Eurotiomycetes</taxon>
        <taxon>Eurotiomycetidae</taxon>
        <taxon>Onygenales</taxon>
        <taxon>Ajellomycetaceae</taxon>
        <taxon>Histoplasma</taxon>
    </lineage>
</organism>
<dbReference type="VEuPathDB" id="FungiDB:I7I52_02987"/>
<dbReference type="AlphaFoldDB" id="A0A8H7Z603"/>
<name>A0A8H7Z603_AJECA</name>
<gene>
    <name evidence="1" type="ORF">I7I52_02987</name>
</gene>
<dbReference type="Proteomes" id="UP000670092">
    <property type="component" value="Unassembled WGS sequence"/>
</dbReference>
<accession>A0A8H7Z603</accession>
<comment type="caution">
    <text evidence="1">The sequence shown here is derived from an EMBL/GenBank/DDBJ whole genome shotgun (WGS) entry which is preliminary data.</text>
</comment>
<evidence type="ECO:0000313" key="2">
    <source>
        <dbReference type="Proteomes" id="UP000670092"/>
    </source>
</evidence>
<reference evidence="1 2" key="1">
    <citation type="submission" date="2021-01" db="EMBL/GenBank/DDBJ databases">
        <title>Chromosome-level genome assembly of a human fungal pathogen reveals clustering of transcriptionally co-regulated genes.</title>
        <authorList>
            <person name="Voorhies M."/>
            <person name="Cohen S."/>
            <person name="Shea T.P."/>
            <person name="Petrus S."/>
            <person name="Munoz J.F."/>
            <person name="Poplawski S."/>
            <person name="Goldman W.E."/>
            <person name="Michael T."/>
            <person name="Cuomo C.A."/>
            <person name="Sil A."/>
            <person name="Beyhan S."/>
        </authorList>
    </citation>
    <scope>NUCLEOTIDE SEQUENCE [LARGE SCALE GENOMIC DNA]</scope>
    <source>
        <strain evidence="1 2">G184AR</strain>
    </source>
</reference>
<protein>
    <submittedName>
        <fullName evidence="1">Uncharacterized protein</fullName>
    </submittedName>
</protein>